<feature type="domain" description="HTH tetR-type" evidence="3">
    <location>
        <begin position="11"/>
        <end position="71"/>
    </location>
</feature>
<dbReference type="HOGENOM" id="CLU_069356_45_1_9"/>
<sequence length="215" mass="25082">MPLKTYYNLPEEKQKRIIKAAIAEFASNGYQKGSIQSIADRAGISKGSMYQYFTNKKELFLYIFDIAIDKKINGVKNIISRYRKLTIYELLEKAFEDSIKYAREYPSLYQIYTRAIKGAPREIINSLDFKIKTEGLSFYLKLLTEARENGQVRDDINLELATFVVFTLCKYFGEYLGQKIPRSSEKEIKHNVRDFLKVLKEGLLPQEHEEVCKND</sequence>
<dbReference type="Proteomes" id="UP000000719">
    <property type="component" value="Chromosome"/>
</dbReference>
<dbReference type="STRING" id="373903.Hore_03730"/>
<gene>
    <name evidence="4" type="ordered locus">Hore_03730</name>
</gene>
<dbReference type="OrthoDB" id="9812484at2"/>
<dbReference type="Gene3D" id="1.10.357.10">
    <property type="entry name" value="Tetracycline Repressor, domain 2"/>
    <property type="match status" value="1"/>
</dbReference>
<dbReference type="EMBL" id="CP001098">
    <property type="protein sequence ID" value="ACL69133.1"/>
    <property type="molecule type" value="Genomic_DNA"/>
</dbReference>
<evidence type="ECO:0000256" key="1">
    <source>
        <dbReference type="ARBA" id="ARBA00023125"/>
    </source>
</evidence>
<evidence type="ECO:0000256" key="2">
    <source>
        <dbReference type="PROSITE-ProRule" id="PRU00335"/>
    </source>
</evidence>
<dbReference type="eggNOG" id="COG1309">
    <property type="taxonomic scope" value="Bacteria"/>
</dbReference>
<evidence type="ECO:0000259" key="3">
    <source>
        <dbReference type="PROSITE" id="PS50977"/>
    </source>
</evidence>
<feature type="DNA-binding region" description="H-T-H motif" evidence="2">
    <location>
        <begin position="34"/>
        <end position="53"/>
    </location>
</feature>
<name>B8D1Q6_HALOH</name>
<dbReference type="PROSITE" id="PS50977">
    <property type="entry name" value="HTH_TETR_2"/>
    <property type="match status" value="1"/>
</dbReference>
<dbReference type="RefSeq" id="WP_012635321.1">
    <property type="nucleotide sequence ID" value="NC_011899.1"/>
</dbReference>
<protein>
    <submittedName>
        <fullName evidence="4">Transcriptional regulator, TetR family</fullName>
    </submittedName>
</protein>
<dbReference type="PROSITE" id="PS01081">
    <property type="entry name" value="HTH_TETR_1"/>
    <property type="match status" value="1"/>
</dbReference>
<evidence type="ECO:0000313" key="5">
    <source>
        <dbReference type="Proteomes" id="UP000000719"/>
    </source>
</evidence>
<dbReference type="PANTHER" id="PTHR43479:SF11">
    <property type="entry name" value="ACREF_ENVCD OPERON REPRESSOR-RELATED"/>
    <property type="match status" value="1"/>
</dbReference>
<reference evidence="4 5" key="1">
    <citation type="journal article" date="2009" name="PLoS ONE">
        <title>Genome analysis of the anaerobic thermohalophilic bacterium Halothermothrix orenii.</title>
        <authorList>
            <person name="Mavromatis K."/>
            <person name="Ivanova N."/>
            <person name="Anderson I."/>
            <person name="Lykidis A."/>
            <person name="Hooper S.D."/>
            <person name="Sun H."/>
            <person name="Kunin V."/>
            <person name="Lapidus A."/>
            <person name="Hugenholtz P."/>
            <person name="Patel B."/>
            <person name="Kyrpides N.C."/>
        </authorList>
    </citation>
    <scope>NUCLEOTIDE SEQUENCE [LARGE SCALE GENOMIC DNA]</scope>
    <source>
        <strain evidence="5">H 168 / OCM 544 / DSM 9562</strain>
    </source>
</reference>
<evidence type="ECO:0000313" key="4">
    <source>
        <dbReference type="EMBL" id="ACL69133.1"/>
    </source>
</evidence>
<organism evidence="4 5">
    <name type="scientific">Halothermothrix orenii (strain H 168 / OCM 544 / DSM 9562)</name>
    <dbReference type="NCBI Taxonomy" id="373903"/>
    <lineage>
        <taxon>Bacteria</taxon>
        <taxon>Bacillati</taxon>
        <taxon>Bacillota</taxon>
        <taxon>Clostridia</taxon>
        <taxon>Halanaerobiales</taxon>
        <taxon>Halothermotrichaceae</taxon>
        <taxon>Halothermothrix</taxon>
    </lineage>
</organism>
<dbReference type="InterPro" id="IPR050624">
    <property type="entry name" value="HTH-type_Tx_Regulator"/>
</dbReference>
<dbReference type="InterPro" id="IPR009057">
    <property type="entry name" value="Homeodomain-like_sf"/>
</dbReference>
<accession>B8D1Q6</accession>
<dbReference type="GO" id="GO:0003677">
    <property type="term" value="F:DNA binding"/>
    <property type="evidence" value="ECO:0007669"/>
    <property type="project" value="UniProtKB-UniRule"/>
</dbReference>
<dbReference type="InterPro" id="IPR023772">
    <property type="entry name" value="DNA-bd_HTH_TetR-type_CS"/>
</dbReference>
<proteinExistence type="predicted"/>
<dbReference type="SUPFAM" id="SSF48498">
    <property type="entry name" value="Tetracyclin repressor-like, C-terminal domain"/>
    <property type="match status" value="1"/>
</dbReference>
<dbReference type="SUPFAM" id="SSF46689">
    <property type="entry name" value="Homeodomain-like"/>
    <property type="match status" value="1"/>
</dbReference>
<dbReference type="InterPro" id="IPR001647">
    <property type="entry name" value="HTH_TetR"/>
</dbReference>
<dbReference type="Pfam" id="PF00440">
    <property type="entry name" value="TetR_N"/>
    <property type="match status" value="1"/>
</dbReference>
<keyword evidence="1 2" id="KW-0238">DNA-binding</keyword>
<keyword evidence="5" id="KW-1185">Reference proteome</keyword>
<dbReference type="AlphaFoldDB" id="B8D1Q6"/>
<dbReference type="PANTHER" id="PTHR43479">
    <property type="entry name" value="ACREF/ENVCD OPERON REPRESSOR-RELATED"/>
    <property type="match status" value="1"/>
</dbReference>
<dbReference type="KEGG" id="hor:Hore_03730"/>
<dbReference type="InterPro" id="IPR036271">
    <property type="entry name" value="Tet_transcr_reg_TetR-rel_C_sf"/>
</dbReference>
<dbReference type="PRINTS" id="PR00455">
    <property type="entry name" value="HTHTETR"/>
</dbReference>